<proteinExistence type="predicted"/>
<evidence type="ECO:0008006" key="3">
    <source>
        <dbReference type="Google" id="ProtNLM"/>
    </source>
</evidence>
<dbReference type="EMBL" id="LACD01000029">
    <property type="protein sequence ID" value="KJZ38962.1"/>
    <property type="molecule type" value="Genomic_DNA"/>
</dbReference>
<accession>A0A0F4T6G4</accession>
<comment type="caution">
    <text evidence="1">The sequence shown here is derived from an EMBL/GenBank/DDBJ whole genome shotgun (WGS) entry which is preliminary data.</text>
</comment>
<evidence type="ECO:0000313" key="1">
    <source>
        <dbReference type="EMBL" id="KJZ38962.1"/>
    </source>
</evidence>
<organism evidence="1 2">
    <name type="scientific">Pseudomonas fluorescens</name>
    <dbReference type="NCBI Taxonomy" id="294"/>
    <lineage>
        <taxon>Bacteria</taxon>
        <taxon>Pseudomonadati</taxon>
        <taxon>Pseudomonadota</taxon>
        <taxon>Gammaproteobacteria</taxon>
        <taxon>Pseudomonadales</taxon>
        <taxon>Pseudomonadaceae</taxon>
        <taxon>Pseudomonas</taxon>
    </lineage>
</organism>
<dbReference type="PATRIC" id="fig|294.131.peg.3489"/>
<evidence type="ECO:0000313" key="2">
    <source>
        <dbReference type="Proteomes" id="UP000033500"/>
    </source>
</evidence>
<name>A0A0F4T6G4_PSEFL</name>
<protein>
    <recommendedName>
        <fullName evidence="3">PIN domain-containing protein</fullName>
    </recommendedName>
</protein>
<dbReference type="Proteomes" id="UP000033500">
    <property type="component" value="Unassembled WGS sequence"/>
</dbReference>
<dbReference type="AlphaFoldDB" id="A0A0F4T6G4"/>
<dbReference type="RefSeq" id="WP_046048567.1">
    <property type="nucleotide sequence ID" value="NZ_LACD01000029.1"/>
</dbReference>
<reference evidence="1 2" key="1">
    <citation type="submission" date="2015-03" db="EMBL/GenBank/DDBJ databases">
        <title>Comparative genomics of Pseudomonas insights into diversity of traits involved in vanlence and defense.</title>
        <authorList>
            <person name="Qin Y."/>
        </authorList>
    </citation>
    <scope>NUCLEOTIDE SEQUENCE [LARGE SCALE GENOMIC DNA]</scope>
    <source>
        <strain evidence="1 2">C3</strain>
    </source>
</reference>
<gene>
    <name evidence="1" type="ORF">VC34_22870</name>
</gene>
<sequence length="179" mass="20333">MARAIFVDSCAFDELFKHRIEPKDIDPAEFQLFVTGEVLKELSDIPERLEEPGKKAFIDRISKSGEIPERGYFGFGSNSYGFGRGILADLSQIEYLESTKDQLGKERPSGNPKNFTDRQLLSHAIVFAVLTNEPTLGNRILMDKAVERGATVIRMRDFNPGTETFLEFLRRHFTTENLV</sequence>